<dbReference type="GO" id="GO:0045493">
    <property type="term" value="P:xylan catabolic process"/>
    <property type="evidence" value="ECO:0007669"/>
    <property type="project" value="UniProtKB-KW"/>
</dbReference>
<dbReference type="GO" id="GO:0031222">
    <property type="term" value="P:arabinan catabolic process"/>
    <property type="evidence" value="ECO:0007669"/>
    <property type="project" value="TreeGrafter"/>
</dbReference>
<dbReference type="InterPro" id="IPR002889">
    <property type="entry name" value="WSC_carb-bd"/>
</dbReference>
<dbReference type="SMART" id="SM01217">
    <property type="entry name" value="Fn3_like"/>
    <property type="match status" value="1"/>
</dbReference>
<dbReference type="GO" id="GO:0009044">
    <property type="term" value="F:xylan 1,4-beta-xylosidase activity"/>
    <property type="evidence" value="ECO:0007669"/>
    <property type="project" value="UniProtKB-EC"/>
</dbReference>
<dbReference type="GO" id="GO:0046556">
    <property type="term" value="F:alpha-L-arabinofuranosidase activity"/>
    <property type="evidence" value="ECO:0007669"/>
    <property type="project" value="TreeGrafter"/>
</dbReference>
<dbReference type="SMART" id="SM00321">
    <property type="entry name" value="WSC"/>
    <property type="match status" value="1"/>
</dbReference>
<comment type="catalytic activity">
    <reaction evidence="10">
        <text>Hydrolysis of (1-&gt;4)-beta-D-xylans, to remove successive D-xylose residues from the non-reducing termini.</text>
        <dbReference type="EC" id="3.2.1.37"/>
    </reaction>
</comment>
<keyword evidence="3" id="KW-0858">Xylan degradation</keyword>
<evidence type="ECO:0000313" key="13">
    <source>
        <dbReference type="EMBL" id="KAK5704838.1"/>
    </source>
</evidence>
<evidence type="ECO:0000256" key="2">
    <source>
        <dbReference type="ARBA" id="ARBA00005336"/>
    </source>
</evidence>
<dbReference type="EC" id="3.2.1.37" evidence="11"/>
<sequence>MAQNFTCQAGGAGASYNATIDYQGCYLDPSVSILGAVKLSTIAMTPQFCGNFCGARGYSYAGINFGTQCFCDVSPNFSNAEKSNDTTCSSFCYTEPSERCGATYVMSLYEVTNPQGNASEGTSSNDFTPACLTSPLCSYQVCNTSLSIPERVASLINEFELEDKILNLVDAAAGVARIGLPAYEWWNEATHGVGSAPGVQFPNMPANYSYATSFPSPILTGAAFDDALVRAVGETVGREGRAFGNGGFAGFDYWAPNMNAFRDPRWGRGQETPGEDIYHVQQYVRNYVPGLQGPDANAKQIIATCKHYAVYDVETGRYGNDYDPSPQDLAEYFLAAFKTCVRDADVGSVMCAYNAVGGYPSCASEYLLEEILREHWGFDDPYSYVVSDCGAVTDIYQFHNFTNTEQAAASVALNAGTDIECGSSFLKLNSSLADGEVTVARMDQALNRLYSALFTVGYFDGNQYTSLDFSNVATPADQALAYRAAVEGMTLLQNDGLLPLGETNSYKNVALIGPYANATTQMQGDYSGVPKYLRSPLSAFQNQSGWNVTYAMGTTINAYNDSGIQAAVDAASSADLIVFLGGIDGTLENEQNDRENLTYPSYQLELIGQLAALPAPLVVVTFGGGQLDHTPIFENEGCSAVVWAGYPSQDGGPAILDVLTGKQSIAGRLPVTQYPASYANETNIFDIALRPNVNSTGRTYKWYTGTPVRPFGFGMHYTTFGFSWDDQPGSSYDIARLVAACETESYLNDNCPFTTVTATVSNTGSHVSDYVGLLFISSDSGPLPLPNKSLVSYSRLHNITVGGSDQLVLPLTLGSLARADEDGNLVIYPGSYKLMLDNDACLEYSFTLTGEETIIETTPVQKPSAQYNFTVPVNVQPPSWEAYSF</sequence>
<evidence type="ECO:0000313" key="14">
    <source>
        <dbReference type="Proteomes" id="UP001310594"/>
    </source>
</evidence>
<evidence type="ECO:0000256" key="7">
    <source>
        <dbReference type="ARBA" id="ARBA00023277"/>
    </source>
</evidence>
<dbReference type="SUPFAM" id="SSF51445">
    <property type="entry name" value="(Trans)glycosidases"/>
    <property type="match status" value="1"/>
</dbReference>
<evidence type="ECO:0000256" key="11">
    <source>
        <dbReference type="ARBA" id="ARBA00026107"/>
    </source>
</evidence>
<dbReference type="Gene3D" id="2.60.40.10">
    <property type="entry name" value="Immunoglobulins"/>
    <property type="match status" value="1"/>
</dbReference>
<dbReference type="InterPro" id="IPR017853">
    <property type="entry name" value="GH"/>
</dbReference>
<evidence type="ECO:0000256" key="9">
    <source>
        <dbReference type="ARBA" id="ARBA00023326"/>
    </source>
</evidence>
<dbReference type="InterPro" id="IPR036962">
    <property type="entry name" value="Glyco_hydro_3_N_sf"/>
</dbReference>
<keyword evidence="5" id="KW-0378">Hydrolase</keyword>
<evidence type="ECO:0000256" key="5">
    <source>
        <dbReference type="ARBA" id="ARBA00022801"/>
    </source>
</evidence>
<comment type="similarity">
    <text evidence="2">Belongs to the glycosyl hydrolase 3 family.</text>
</comment>
<protein>
    <recommendedName>
        <fullName evidence="11">xylan 1,4-beta-xylosidase</fullName>
        <ecNumber evidence="11">3.2.1.37</ecNumber>
    </recommendedName>
</protein>
<dbReference type="PANTHER" id="PTHR42721">
    <property type="entry name" value="SUGAR HYDROLASE-RELATED"/>
    <property type="match status" value="1"/>
</dbReference>
<dbReference type="InterPro" id="IPR001764">
    <property type="entry name" value="Glyco_hydro_3_N"/>
</dbReference>
<evidence type="ECO:0000256" key="4">
    <source>
        <dbReference type="ARBA" id="ARBA00022729"/>
    </source>
</evidence>
<dbReference type="Pfam" id="PF01822">
    <property type="entry name" value="WSC"/>
    <property type="match status" value="1"/>
</dbReference>
<reference evidence="13" key="1">
    <citation type="submission" date="2023-08" db="EMBL/GenBank/DDBJ databases">
        <title>Black Yeasts Isolated from many extreme environments.</title>
        <authorList>
            <person name="Coleine C."/>
            <person name="Stajich J.E."/>
            <person name="Selbmann L."/>
        </authorList>
    </citation>
    <scope>NUCLEOTIDE SEQUENCE</scope>
    <source>
        <strain evidence="13">CCFEE 5810</strain>
    </source>
</reference>
<dbReference type="PANTHER" id="PTHR42721:SF3">
    <property type="entry name" value="BETA-D-XYLOSIDASE 5-RELATED"/>
    <property type="match status" value="1"/>
</dbReference>
<dbReference type="Gene3D" id="3.20.20.300">
    <property type="entry name" value="Glycoside hydrolase, family 3, N-terminal domain"/>
    <property type="match status" value="1"/>
</dbReference>
<proteinExistence type="inferred from homology"/>
<dbReference type="AlphaFoldDB" id="A0AAN7WAY5"/>
<accession>A0AAN7WAY5</accession>
<dbReference type="Gene3D" id="3.40.50.1700">
    <property type="entry name" value="Glycoside hydrolase family 3 C-terminal domain"/>
    <property type="match status" value="1"/>
</dbReference>
<dbReference type="EMBL" id="JAVRQU010000003">
    <property type="protein sequence ID" value="KAK5704838.1"/>
    <property type="molecule type" value="Genomic_DNA"/>
</dbReference>
<keyword evidence="7" id="KW-0119">Carbohydrate metabolism</keyword>
<dbReference type="InterPro" id="IPR026891">
    <property type="entry name" value="Fn3-like"/>
</dbReference>
<evidence type="ECO:0000256" key="1">
    <source>
        <dbReference type="ARBA" id="ARBA00004851"/>
    </source>
</evidence>
<dbReference type="Proteomes" id="UP001310594">
    <property type="component" value="Unassembled WGS sequence"/>
</dbReference>
<dbReference type="Pfam" id="PF00933">
    <property type="entry name" value="Glyco_hydro_3"/>
    <property type="match status" value="1"/>
</dbReference>
<evidence type="ECO:0000256" key="3">
    <source>
        <dbReference type="ARBA" id="ARBA00022651"/>
    </source>
</evidence>
<dbReference type="InterPro" id="IPR036881">
    <property type="entry name" value="Glyco_hydro_3_C_sf"/>
</dbReference>
<gene>
    <name evidence="13" type="ORF">LTR97_001947</name>
</gene>
<dbReference type="InterPro" id="IPR044993">
    <property type="entry name" value="BXL"/>
</dbReference>
<comment type="pathway">
    <text evidence="1">Glycan degradation; xylan degradation.</text>
</comment>
<evidence type="ECO:0000256" key="10">
    <source>
        <dbReference type="ARBA" id="ARBA00024574"/>
    </source>
</evidence>
<organism evidence="13 14">
    <name type="scientific">Elasticomyces elasticus</name>
    <dbReference type="NCBI Taxonomy" id="574655"/>
    <lineage>
        <taxon>Eukaryota</taxon>
        <taxon>Fungi</taxon>
        <taxon>Dikarya</taxon>
        <taxon>Ascomycota</taxon>
        <taxon>Pezizomycotina</taxon>
        <taxon>Dothideomycetes</taxon>
        <taxon>Dothideomycetidae</taxon>
        <taxon>Mycosphaerellales</taxon>
        <taxon>Teratosphaeriaceae</taxon>
        <taxon>Elasticomyces</taxon>
    </lineage>
</organism>
<evidence type="ECO:0000256" key="8">
    <source>
        <dbReference type="ARBA" id="ARBA00023295"/>
    </source>
</evidence>
<keyword evidence="8" id="KW-0326">Glycosidase</keyword>
<dbReference type="InterPro" id="IPR002772">
    <property type="entry name" value="Glyco_hydro_3_C"/>
</dbReference>
<keyword evidence="9" id="KW-0624">Polysaccharide degradation</keyword>
<feature type="domain" description="WSC" evidence="12">
    <location>
        <begin position="19"/>
        <end position="112"/>
    </location>
</feature>
<evidence type="ECO:0000256" key="6">
    <source>
        <dbReference type="ARBA" id="ARBA00023180"/>
    </source>
</evidence>
<dbReference type="Pfam" id="PF01915">
    <property type="entry name" value="Glyco_hydro_3_C"/>
    <property type="match status" value="1"/>
</dbReference>
<keyword evidence="6" id="KW-0325">Glycoprotein</keyword>
<comment type="caution">
    <text evidence="13">The sequence shown here is derived from an EMBL/GenBank/DDBJ whole genome shotgun (WGS) entry which is preliminary data.</text>
</comment>
<dbReference type="InterPro" id="IPR013783">
    <property type="entry name" value="Ig-like_fold"/>
</dbReference>
<dbReference type="PROSITE" id="PS51212">
    <property type="entry name" value="WSC"/>
    <property type="match status" value="1"/>
</dbReference>
<evidence type="ECO:0000259" key="12">
    <source>
        <dbReference type="PROSITE" id="PS51212"/>
    </source>
</evidence>
<dbReference type="SUPFAM" id="SSF52279">
    <property type="entry name" value="Beta-D-glucan exohydrolase, C-terminal domain"/>
    <property type="match status" value="1"/>
</dbReference>
<name>A0AAN7WAY5_9PEZI</name>
<keyword evidence="4" id="KW-0732">Signal</keyword>